<feature type="compositionally biased region" description="Acidic residues" evidence="1">
    <location>
        <begin position="485"/>
        <end position="512"/>
    </location>
</feature>
<feature type="compositionally biased region" description="Basic residues" evidence="1">
    <location>
        <begin position="1"/>
        <end position="11"/>
    </location>
</feature>
<evidence type="ECO:0000256" key="1">
    <source>
        <dbReference type="SAM" id="MobiDB-lite"/>
    </source>
</evidence>
<dbReference type="SUPFAM" id="SSF117281">
    <property type="entry name" value="Kelch motif"/>
    <property type="match status" value="1"/>
</dbReference>
<evidence type="ECO:0008006" key="4">
    <source>
        <dbReference type="Google" id="ProtNLM"/>
    </source>
</evidence>
<evidence type="ECO:0000313" key="2">
    <source>
        <dbReference type="EMBL" id="KAJ3660828.1"/>
    </source>
</evidence>
<sequence>MGKKTKDKKKGKGAEKTAAKTEKKMSTKIKKELQKIGEEDIENIISQIEKEEKKRLEVVESVIEAPTRRLNFTFIAHPDKEQLILFGGEFYNGQKTLLYNDLFFYNVATSTWTVVKAPAGPPPRCSHQMVASSANKGQLWLFGGEFASPTQAQFYHYRDLWVYHIAAKKWEKVQAPNGPTARSGHRMVYVKKNLIVFGGFHDNLRDYKYFNDVYSFNTESYQWTKLEPTGTAPAPRSACCMVALSDGRVLIYGGYSKEKIKKDVDKGHVYTDAFLLVPDKNDTTGTKWKWVQTKLGGSHFSPRCSMPITSTPNNTAAYCYGGVFDVEDDEENLSGVFYNDFHSLDLEKLVWKNITLSGKKNKESRDSSKKENEDVEMEKIEKTVETTTISDDGIFKVTVGPAMTSTSDKKVVGESQAKIFQPSPRINCGLAIKHGVLYLYGGMCEDGDKQITFNDFYSIDLKKLEEWKTIVADDTSKQEWLGSDNESDNADDDDDDDSEESEESDAEMEVDS</sequence>
<proteinExistence type="predicted"/>
<keyword evidence="3" id="KW-1185">Reference proteome</keyword>
<name>A0AA38ISY9_9CUCU</name>
<dbReference type="AlphaFoldDB" id="A0AA38ISY9"/>
<dbReference type="InterPro" id="IPR052588">
    <property type="entry name" value="Kelch_domain_protein"/>
</dbReference>
<comment type="caution">
    <text evidence="2">The sequence shown here is derived from an EMBL/GenBank/DDBJ whole genome shotgun (WGS) entry which is preliminary data.</text>
</comment>
<dbReference type="EMBL" id="JALNTZ010000002">
    <property type="protein sequence ID" value="KAJ3660828.1"/>
    <property type="molecule type" value="Genomic_DNA"/>
</dbReference>
<dbReference type="InterPro" id="IPR015915">
    <property type="entry name" value="Kelch-typ_b-propeller"/>
</dbReference>
<dbReference type="Proteomes" id="UP001168821">
    <property type="component" value="Unassembled WGS sequence"/>
</dbReference>
<protein>
    <recommendedName>
        <fullName evidence="4">Kelch domain-containing protein 4</fullName>
    </recommendedName>
</protein>
<gene>
    <name evidence="2" type="ORF">Zmor_005259</name>
</gene>
<evidence type="ECO:0000313" key="3">
    <source>
        <dbReference type="Proteomes" id="UP001168821"/>
    </source>
</evidence>
<accession>A0AA38ISY9</accession>
<dbReference type="PANTHER" id="PTHR46063">
    <property type="entry name" value="KELCH DOMAIN-CONTAINING PROTEIN"/>
    <property type="match status" value="1"/>
</dbReference>
<organism evidence="2 3">
    <name type="scientific">Zophobas morio</name>
    <dbReference type="NCBI Taxonomy" id="2755281"/>
    <lineage>
        <taxon>Eukaryota</taxon>
        <taxon>Metazoa</taxon>
        <taxon>Ecdysozoa</taxon>
        <taxon>Arthropoda</taxon>
        <taxon>Hexapoda</taxon>
        <taxon>Insecta</taxon>
        <taxon>Pterygota</taxon>
        <taxon>Neoptera</taxon>
        <taxon>Endopterygota</taxon>
        <taxon>Coleoptera</taxon>
        <taxon>Polyphaga</taxon>
        <taxon>Cucujiformia</taxon>
        <taxon>Tenebrionidae</taxon>
        <taxon>Zophobas</taxon>
    </lineage>
</organism>
<dbReference type="PANTHER" id="PTHR46063:SF1">
    <property type="entry name" value="KELCH DOMAIN-CONTAINING PROTEIN 4"/>
    <property type="match status" value="1"/>
</dbReference>
<feature type="compositionally biased region" description="Basic and acidic residues" evidence="1">
    <location>
        <begin position="12"/>
        <end position="24"/>
    </location>
</feature>
<feature type="region of interest" description="Disordered" evidence="1">
    <location>
        <begin position="475"/>
        <end position="512"/>
    </location>
</feature>
<feature type="region of interest" description="Disordered" evidence="1">
    <location>
        <begin position="1"/>
        <end position="24"/>
    </location>
</feature>
<dbReference type="Gene3D" id="2.120.10.80">
    <property type="entry name" value="Kelch-type beta propeller"/>
    <property type="match status" value="1"/>
</dbReference>
<reference evidence="2" key="1">
    <citation type="journal article" date="2023" name="G3 (Bethesda)">
        <title>Whole genome assemblies of Zophobas morio and Tenebrio molitor.</title>
        <authorList>
            <person name="Kaur S."/>
            <person name="Stinson S.A."/>
            <person name="diCenzo G.C."/>
        </authorList>
    </citation>
    <scope>NUCLEOTIDE SEQUENCE</scope>
    <source>
        <strain evidence="2">QUZm001</strain>
    </source>
</reference>
<dbReference type="Pfam" id="PF13415">
    <property type="entry name" value="Beta-prop_FBX42"/>
    <property type="match status" value="1"/>
</dbReference>